<organism evidence="2 3">
    <name type="scientific">Metabacillus flavus</name>
    <dbReference type="NCBI Taxonomy" id="2823519"/>
    <lineage>
        <taxon>Bacteria</taxon>
        <taxon>Bacillati</taxon>
        <taxon>Bacillota</taxon>
        <taxon>Bacilli</taxon>
        <taxon>Bacillales</taxon>
        <taxon>Bacillaceae</taxon>
        <taxon>Metabacillus</taxon>
    </lineage>
</organism>
<evidence type="ECO:0000313" key="2">
    <source>
        <dbReference type="EMBL" id="MBS2969645.1"/>
    </source>
</evidence>
<sequence>MHSLGGGGYFRLYPYSLYEWGVKRLLATRNKPFVFYLHPYDVDHEQPITFSFNINKLIQQYYGRKTAYNRLEKLMKVGEFTTIKEFLSIEGEQIYGTSL</sequence>
<feature type="domain" description="DUF3473" evidence="1">
    <location>
        <begin position="4"/>
        <end position="87"/>
    </location>
</feature>
<name>A0ABS5LFY3_9BACI</name>
<gene>
    <name evidence="2" type="ORF">J9317_12805</name>
</gene>
<protein>
    <submittedName>
        <fullName evidence="2">DUF3473 domain-containing protein</fullName>
    </submittedName>
</protein>
<proteinExistence type="predicted"/>
<dbReference type="Pfam" id="PF11959">
    <property type="entry name" value="DUF3473"/>
    <property type="match status" value="1"/>
</dbReference>
<keyword evidence="3" id="KW-1185">Reference proteome</keyword>
<comment type="caution">
    <text evidence="2">The sequence shown here is derived from an EMBL/GenBank/DDBJ whole genome shotgun (WGS) entry which is preliminary data.</text>
</comment>
<evidence type="ECO:0000259" key="1">
    <source>
        <dbReference type="Pfam" id="PF11959"/>
    </source>
</evidence>
<accession>A0ABS5LFY3</accession>
<reference evidence="2 3" key="1">
    <citation type="submission" date="2021-04" db="EMBL/GenBank/DDBJ databases">
        <title>Metabacillus sp. strain KIGAM252 whole genome sequence.</title>
        <authorList>
            <person name="Seo M.-J."/>
            <person name="Cho E.-S."/>
            <person name="Hwang C.Y."/>
            <person name="Yoon D.J."/>
        </authorList>
    </citation>
    <scope>NUCLEOTIDE SEQUENCE [LARGE SCALE GENOMIC DNA]</scope>
    <source>
        <strain evidence="2 3">KIGAM252</strain>
    </source>
</reference>
<dbReference type="Proteomes" id="UP000682403">
    <property type="component" value="Unassembled WGS sequence"/>
</dbReference>
<dbReference type="InterPro" id="IPR022560">
    <property type="entry name" value="DUF3473"/>
</dbReference>
<dbReference type="EMBL" id="JAGVRK010000001">
    <property type="protein sequence ID" value="MBS2969645.1"/>
    <property type="molecule type" value="Genomic_DNA"/>
</dbReference>
<evidence type="ECO:0000313" key="3">
    <source>
        <dbReference type="Proteomes" id="UP000682403"/>
    </source>
</evidence>